<feature type="region of interest" description="Disordered" evidence="1">
    <location>
        <begin position="1"/>
        <end position="20"/>
    </location>
</feature>
<gene>
    <name evidence="2" type="ORF">O0S08_22220</name>
</gene>
<keyword evidence="3" id="KW-1185">Reference proteome</keyword>
<proteinExistence type="predicted"/>
<organism evidence="2 3">
    <name type="scientific">Nannocystis punicea</name>
    <dbReference type="NCBI Taxonomy" id="2995304"/>
    <lineage>
        <taxon>Bacteria</taxon>
        <taxon>Pseudomonadati</taxon>
        <taxon>Myxococcota</taxon>
        <taxon>Polyangia</taxon>
        <taxon>Nannocystales</taxon>
        <taxon>Nannocystaceae</taxon>
        <taxon>Nannocystis</taxon>
    </lineage>
</organism>
<accession>A0ABY7HHR8</accession>
<reference evidence="2" key="1">
    <citation type="submission" date="2022-11" db="EMBL/GenBank/DDBJ databases">
        <title>Minimal conservation of predation-associated metabolite biosynthetic gene clusters underscores biosynthetic potential of Myxococcota including descriptions for ten novel species: Archangium lansinium sp. nov., Myxococcus landrumus sp. nov., Nannocystis bai.</title>
        <authorList>
            <person name="Ahearne A."/>
            <person name="Stevens C."/>
            <person name="Dowd S."/>
        </authorList>
    </citation>
    <scope>NUCLEOTIDE SEQUENCE</scope>
    <source>
        <strain evidence="2">Fl3</strain>
    </source>
</reference>
<evidence type="ECO:0000256" key="1">
    <source>
        <dbReference type="SAM" id="MobiDB-lite"/>
    </source>
</evidence>
<dbReference type="EMBL" id="CP114040">
    <property type="protein sequence ID" value="WAS98856.1"/>
    <property type="molecule type" value="Genomic_DNA"/>
</dbReference>
<evidence type="ECO:0000313" key="2">
    <source>
        <dbReference type="EMBL" id="WAS98856.1"/>
    </source>
</evidence>
<sequence length="44" mass="4594">MPASLLHATGGPRAHGSVPEDISIRRLASYGHDDLSLETAPCPP</sequence>
<protein>
    <submittedName>
        <fullName evidence="2">Uncharacterized protein</fullName>
    </submittedName>
</protein>
<dbReference type="Proteomes" id="UP001164459">
    <property type="component" value="Chromosome"/>
</dbReference>
<name>A0ABY7HHR8_9BACT</name>
<dbReference type="RefSeq" id="WP_269041213.1">
    <property type="nucleotide sequence ID" value="NZ_CP114040.1"/>
</dbReference>
<evidence type="ECO:0000313" key="3">
    <source>
        <dbReference type="Proteomes" id="UP001164459"/>
    </source>
</evidence>